<accession>A0ABS5VAD4</accession>
<comment type="caution">
    <text evidence="1">The sequence shown here is derived from an EMBL/GenBank/DDBJ whole genome shotgun (WGS) entry which is preliminary data.</text>
</comment>
<dbReference type="EMBL" id="JAHEWS010000001">
    <property type="protein sequence ID" value="MBT1586443.1"/>
    <property type="molecule type" value="Genomic_DNA"/>
</dbReference>
<gene>
    <name evidence="1" type="ORF">KK097_01280</name>
</gene>
<evidence type="ECO:0000313" key="1">
    <source>
        <dbReference type="EMBL" id="MBT1586443.1"/>
    </source>
</evidence>
<proteinExistence type="predicted"/>
<dbReference type="RefSeq" id="WP_214543427.1">
    <property type="nucleotide sequence ID" value="NZ_JAHEWS010000001.1"/>
</dbReference>
<keyword evidence="2" id="KW-1185">Reference proteome</keyword>
<organism evidence="1 2">
    <name type="scientific">Curtobacterium aurantiacum</name>
    <dbReference type="NCBI Taxonomy" id="3236919"/>
    <lineage>
        <taxon>Bacteria</taxon>
        <taxon>Bacillati</taxon>
        <taxon>Actinomycetota</taxon>
        <taxon>Actinomycetes</taxon>
        <taxon>Micrococcales</taxon>
        <taxon>Microbacteriaceae</taxon>
        <taxon>Curtobacterium</taxon>
    </lineage>
</organism>
<reference evidence="1 2" key="1">
    <citation type="submission" date="2021-05" db="EMBL/GenBank/DDBJ databases">
        <title>Whole genome sequence of Curtobacterium flaccumfaciens pv. flaccumfaciens strain CFBP 8819.</title>
        <authorList>
            <person name="Osdaghi E."/>
            <person name="Taghouti G."/>
            <person name="Portier P."/>
            <person name="Fazliarab A."/>
            <person name="Taghavi S.M."/>
            <person name="Briand M."/>
            <person name="Le-Saux M."/>
            <person name="Jacques M.-A."/>
        </authorList>
    </citation>
    <scope>NUCLEOTIDE SEQUENCE [LARGE SCALE GENOMIC DNA]</scope>
    <source>
        <strain evidence="1 2">CFBP 8819</strain>
    </source>
</reference>
<dbReference type="Proteomes" id="UP001519641">
    <property type="component" value="Unassembled WGS sequence"/>
</dbReference>
<name>A0ABS5VAD4_9MICO</name>
<sequence length="238" mass="26345">MMPTESYPYPAAVSQVSEGDTPAARDARAIAWLRAQKGGPVVVVTPRKDVRGVVKAFAASAGVTHLSWRGLSIGSLTRSRVLLAWPDRDLLNGLWGIQLDALAVIEHGQRDTHDWIEDAQPTRLLADGLHPTAPILADPLQALPNGIDGILEYLASQAAGYSSGLKWNEEDKLKADLMNRRSRWDGVSPDQVRAKCRALGMRPNDVDTIVVLVQRRLDGGRFNVRKSYRQFHFLPDYF</sequence>
<protein>
    <submittedName>
        <fullName evidence="1">Uncharacterized protein</fullName>
    </submittedName>
</protein>
<evidence type="ECO:0000313" key="2">
    <source>
        <dbReference type="Proteomes" id="UP001519641"/>
    </source>
</evidence>